<feature type="domain" description="Tle cognate immunity protein 4 N-terminal" evidence="3">
    <location>
        <begin position="14"/>
        <end position="133"/>
    </location>
</feature>
<dbReference type="InterPro" id="IPR041290">
    <property type="entry name" value="Tli4_C"/>
</dbReference>
<feature type="domain" description="Tle cognate immunity protein 4 C-terminal" evidence="2">
    <location>
        <begin position="154"/>
        <end position="315"/>
    </location>
</feature>
<reference evidence="4 5" key="1">
    <citation type="journal article" date="2013" name="Front. Microbiol.">
        <title>The genome of the endophytic bacterium H. frisingense GSF30(T) identifies diverse strategies in the Herbaspirillum genus to interact with plants.</title>
        <authorList>
            <person name="Straub D."/>
            <person name="Rothballer M."/>
            <person name="Hartmann A."/>
            <person name="Ludewig U."/>
        </authorList>
    </citation>
    <scope>NUCLEOTIDE SEQUENCE [LARGE SCALE GENOMIC DNA]</scope>
    <source>
        <strain evidence="4 5">GSF30</strain>
    </source>
</reference>
<dbReference type="Pfam" id="PF18443">
    <property type="entry name" value="Tli4_N"/>
    <property type="match status" value="1"/>
</dbReference>
<evidence type="ECO:0000259" key="2">
    <source>
        <dbReference type="Pfam" id="PF18426"/>
    </source>
</evidence>
<dbReference type="EMBL" id="AEEC02000013">
    <property type="protein sequence ID" value="EOA04743.1"/>
    <property type="molecule type" value="Genomic_DNA"/>
</dbReference>
<accession>A0AAI9IEL3</accession>
<dbReference type="Pfam" id="PF18426">
    <property type="entry name" value="Tli4_C"/>
    <property type="match status" value="1"/>
</dbReference>
<dbReference type="Proteomes" id="UP000006772">
    <property type="component" value="Unassembled WGS sequence"/>
</dbReference>
<feature type="region of interest" description="Disordered" evidence="1">
    <location>
        <begin position="408"/>
        <end position="431"/>
    </location>
</feature>
<proteinExistence type="predicted"/>
<feature type="compositionally biased region" description="Polar residues" evidence="1">
    <location>
        <begin position="411"/>
        <end position="431"/>
    </location>
</feature>
<name>A0AAI9IEL3_9BURK</name>
<dbReference type="AlphaFoldDB" id="A0AAI9IEL3"/>
<evidence type="ECO:0000313" key="4">
    <source>
        <dbReference type="EMBL" id="EOA04743.1"/>
    </source>
</evidence>
<gene>
    <name evidence="4" type="ORF">HFRIS_011328</name>
</gene>
<feature type="compositionally biased region" description="Polar residues" evidence="1">
    <location>
        <begin position="316"/>
        <end position="326"/>
    </location>
</feature>
<protein>
    <submittedName>
        <fullName evidence="4">Signal peptide protein</fullName>
    </submittedName>
</protein>
<comment type="caution">
    <text evidence="4">The sequence shown here is derived from an EMBL/GenBank/DDBJ whole genome shotgun (WGS) entry which is preliminary data.</text>
</comment>
<feature type="region of interest" description="Disordered" evidence="1">
    <location>
        <begin position="314"/>
        <end position="338"/>
    </location>
</feature>
<evidence type="ECO:0000256" key="1">
    <source>
        <dbReference type="SAM" id="MobiDB-lite"/>
    </source>
</evidence>
<sequence>MNMQANFTSPAVSTFCVGRFLIDVPLGSALSGGNFNYDYLQIERPVGKSFEEFQRELSQKEINLKAEKHEQDPSLLRELRTPSMESRVFSFWEFPTAAGLIEVEGYRWIDGTQYLFKAQAGTSPPVEGTMSREELVLGKMEKALTHLRPRLETEIPAEPGYCFEGGFIASAEWEAEEAGIDIDIADHPDAFVSVWFYPLAMSKHDLPLLERMDGVLQSLGRLATSVRVLRSGNRQVGPYRGQEHLATAPNSGGMRGHSFIWETEGEGTLDTPALKIELTTGHRDRDGNPQKTKLTDEQAMKLWDEVLNSFRVRPTTDPQKTSQNNPPSSPLRPLGELAGTGSICPQNGWWRCVDTGNVAGGRRRFFKAGETMPSVVLLGPPNLWQALRKKPPTYETKTVWALVDYEEGADVTSSESGSAGENADTQGRSKS</sequence>
<evidence type="ECO:0000259" key="3">
    <source>
        <dbReference type="Pfam" id="PF18443"/>
    </source>
</evidence>
<dbReference type="InterPro" id="IPR040761">
    <property type="entry name" value="Tli4_N"/>
</dbReference>
<evidence type="ECO:0000313" key="5">
    <source>
        <dbReference type="Proteomes" id="UP000006772"/>
    </source>
</evidence>
<organism evidence="4 5">
    <name type="scientific">Herbaspirillum frisingense GSF30</name>
    <dbReference type="NCBI Taxonomy" id="864073"/>
    <lineage>
        <taxon>Bacteria</taxon>
        <taxon>Pseudomonadati</taxon>
        <taxon>Pseudomonadota</taxon>
        <taxon>Betaproteobacteria</taxon>
        <taxon>Burkholderiales</taxon>
        <taxon>Oxalobacteraceae</taxon>
        <taxon>Herbaspirillum</taxon>
    </lineage>
</organism>